<gene>
    <name evidence="1" type="ORF">PENNAL_c0055G09271</name>
</gene>
<dbReference type="AlphaFoldDB" id="A0A1V6XU85"/>
<dbReference type="Proteomes" id="UP000191691">
    <property type="component" value="Unassembled WGS sequence"/>
</dbReference>
<organism evidence="1 2">
    <name type="scientific">Penicillium nalgiovense</name>
    <dbReference type="NCBI Taxonomy" id="60175"/>
    <lineage>
        <taxon>Eukaryota</taxon>
        <taxon>Fungi</taxon>
        <taxon>Dikarya</taxon>
        <taxon>Ascomycota</taxon>
        <taxon>Pezizomycotina</taxon>
        <taxon>Eurotiomycetes</taxon>
        <taxon>Eurotiomycetidae</taxon>
        <taxon>Eurotiales</taxon>
        <taxon>Aspergillaceae</taxon>
        <taxon>Penicillium</taxon>
    </lineage>
</organism>
<evidence type="ECO:0000313" key="1">
    <source>
        <dbReference type="EMBL" id="OQE78611.1"/>
    </source>
</evidence>
<reference evidence="2" key="1">
    <citation type="journal article" date="2017" name="Nat. Microbiol.">
        <title>Global analysis of biosynthetic gene clusters reveals vast potential of secondary metabolite production in Penicillium species.</title>
        <authorList>
            <person name="Nielsen J.C."/>
            <person name="Grijseels S."/>
            <person name="Prigent S."/>
            <person name="Ji B."/>
            <person name="Dainat J."/>
            <person name="Nielsen K.F."/>
            <person name="Frisvad J.C."/>
            <person name="Workman M."/>
            <person name="Nielsen J."/>
        </authorList>
    </citation>
    <scope>NUCLEOTIDE SEQUENCE [LARGE SCALE GENOMIC DNA]</scope>
    <source>
        <strain evidence="2">IBT 13039</strain>
    </source>
</reference>
<protein>
    <submittedName>
        <fullName evidence="1">Uncharacterized protein</fullName>
    </submittedName>
</protein>
<proteinExistence type="predicted"/>
<sequence>MALENLLQDARGGIPVFIMNDRKDAPFPSTPSSPIRPVRCPVLAFLDYLQGNLNTSDLGCIHGGYVVVAYPAPPFDTQYVCHVCHPDAPGVSTSTREYPIGSYISQLVMRCPRSFTVFDEHLNGGDHGAWMNACSFTHSPSGTVGIDPSPIPAPPLVSVLHFPGRLCFQR</sequence>
<keyword evidence="2" id="KW-1185">Reference proteome</keyword>
<evidence type="ECO:0000313" key="2">
    <source>
        <dbReference type="Proteomes" id="UP000191691"/>
    </source>
</evidence>
<name>A0A1V6XU85_PENNA</name>
<accession>A0A1V6XU85</accession>
<comment type="caution">
    <text evidence="1">The sequence shown here is derived from an EMBL/GenBank/DDBJ whole genome shotgun (WGS) entry which is preliminary data.</text>
</comment>
<dbReference type="EMBL" id="MOOB01000055">
    <property type="protein sequence ID" value="OQE78611.1"/>
    <property type="molecule type" value="Genomic_DNA"/>
</dbReference>